<reference evidence="2 3" key="1">
    <citation type="submission" date="2019-05" db="EMBL/GenBank/DDBJ databases">
        <title>Draft Whole-Genome sequence of the green sulfur bacterium Prosthecochloris vibrioformis DSM 260.</title>
        <authorList>
            <person name="Meyer T.E."/>
            <person name="Kyndt J.A."/>
        </authorList>
    </citation>
    <scope>NUCLEOTIDE SEQUENCE [LARGE SCALE GENOMIC DNA]</scope>
    <source>
        <strain evidence="2 3">DSM 260</strain>
    </source>
</reference>
<name>A0A5C4S1G3_PROVB</name>
<gene>
    <name evidence="2" type="ORF">FGF68_05340</name>
</gene>
<dbReference type="EMBL" id="VDCI01000003">
    <property type="protein sequence ID" value="TNJ36998.1"/>
    <property type="molecule type" value="Genomic_DNA"/>
</dbReference>
<evidence type="ECO:0000313" key="2">
    <source>
        <dbReference type="EMBL" id="TNJ36998.1"/>
    </source>
</evidence>
<evidence type="ECO:0000259" key="1">
    <source>
        <dbReference type="Pfam" id="PF13448"/>
    </source>
</evidence>
<accession>A0A5C4S1G3</accession>
<dbReference type="RefSeq" id="WP_139626464.1">
    <property type="nucleotide sequence ID" value="NZ_VDCI01000003.1"/>
</dbReference>
<dbReference type="AlphaFoldDB" id="A0A5C4S1G3"/>
<comment type="caution">
    <text evidence="2">The sequence shown here is derived from an EMBL/GenBank/DDBJ whole genome shotgun (WGS) entry which is preliminary data.</text>
</comment>
<keyword evidence="3" id="KW-1185">Reference proteome</keyword>
<protein>
    <submittedName>
        <fullName evidence="2">DUF4114 domain-containing protein</fullName>
    </submittedName>
</protein>
<proteinExistence type="predicted"/>
<dbReference type="InterPro" id="IPR025193">
    <property type="entry name" value="DUF4114"/>
</dbReference>
<evidence type="ECO:0000313" key="3">
    <source>
        <dbReference type="Proteomes" id="UP000309544"/>
    </source>
</evidence>
<organism evidence="2 3">
    <name type="scientific">Prosthecochloris vibrioformis</name>
    <name type="common">Chlorobium vibrioforme</name>
    <dbReference type="NCBI Taxonomy" id="1098"/>
    <lineage>
        <taxon>Bacteria</taxon>
        <taxon>Pseudomonadati</taxon>
        <taxon>Chlorobiota</taxon>
        <taxon>Chlorobiia</taxon>
        <taxon>Chlorobiales</taxon>
        <taxon>Chlorobiaceae</taxon>
        <taxon>Prosthecochloris</taxon>
    </lineage>
</organism>
<dbReference type="Pfam" id="PF13448">
    <property type="entry name" value="DUF4114"/>
    <property type="match status" value="1"/>
</dbReference>
<feature type="domain" description="DUF4114" evidence="1">
    <location>
        <begin position="185"/>
        <end position="255"/>
    </location>
</feature>
<sequence length="300" mass="32011">MKKIHDTTTANNWLQRCAKTALLVFGVLMPIAGPLTAHAVESSVQSTARPFGLDIVAPVYEAGSDEAAVTFQTEYLPTLNDWIDQTLGETVSLDNISSYSLDPSQLTLTTASDVRVYFIGEGAGYKNTLGFYTDGSDDITTGDAQLIFPNLTSNVSYMNATDLSNASANINFPLVPGDFVDLGTMDAGTELDFFLIADGASGGTNVYSTDASLNPDGIDHVVAYAVEDSPYLLVGFEDLFGGGDQDYNDVLFAIDIGSINVDALTTASEPSTVLLLGSFLLLAIYLKNRQQHLAAERQNA</sequence>
<dbReference type="Proteomes" id="UP000309544">
    <property type="component" value="Unassembled WGS sequence"/>
</dbReference>